<dbReference type="PANTHER" id="PTHR34512">
    <property type="entry name" value="CELL SURFACE PROTEIN"/>
    <property type="match status" value="1"/>
</dbReference>
<organism evidence="2 3">
    <name type="scientific">Elizabethkingia bruuniana</name>
    <dbReference type="NCBI Taxonomy" id="1756149"/>
    <lineage>
        <taxon>Bacteria</taxon>
        <taxon>Pseudomonadati</taxon>
        <taxon>Bacteroidota</taxon>
        <taxon>Flavobacteriia</taxon>
        <taxon>Flavobacteriales</taxon>
        <taxon>Weeksellaceae</taxon>
        <taxon>Elizabethkingia</taxon>
    </lineage>
</organism>
<dbReference type="SMART" id="SM00564">
    <property type="entry name" value="PQQ"/>
    <property type="match status" value="3"/>
</dbReference>
<evidence type="ECO:0000259" key="1">
    <source>
        <dbReference type="Pfam" id="PF13360"/>
    </source>
</evidence>
<dbReference type="RefSeq" id="WP_078674626.1">
    <property type="nucleotide sequence ID" value="NZ_CBCSDR010000005.1"/>
</dbReference>
<dbReference type="EMBL" id="CP067018">
    <property type="protein sequence ID" value="QQN57437.1"/>
    <property type="molecule type" value="Genomic_DNA"/>
</dbReference>
<dbReference type="Proteomes" id="UP000595426">
    <property type="component" value="Chromosome"/>
</dbReference>
<dbReference type="InterPro" id="IPR018391">
    <property type="entry name" value="PQQ_b-propeller_rpt"/>
</dbReference>
<dbReference type="InterPro" id="IPR015943">
    <property type="entry name" value="WD40/YVTN_repeat-like_dom_sf"/>
</dbReference>
<dbReference type="OrthoDB" id="725093at2"/>
<dbReference type="Pfam" id="PF13360">
    <property type="entry name" value="PQQ_2"/>
    <property type="match status" value="1"/>
</dbReference>
<reference evidence="2 3" key="1">
    <citation type="submission" date="2020-12" db="EMBL/GenBank/DDBJ databases">
        <title>FDA dAtabase for Regulatory Grade micrObial Sequences (FDA-ARGOS): Supporting development and validation of Infectious Disease Dx tests.</title>
        <authorList>
            <person name="Kerrigan L."/>
            <person name="Long C."/>
            <person name="Tallon L."/>
            <person name="Sadzewicz L."/>
            <person name="Zhao X."/>
            <person name="Boylan J."/>
            <person name="Ott S."/>
            <person name="Bowen H."/>
            <person name="Vavikolanu K."/>
            <person name="Mehta A."/>
            <person name="Aluvathingal J."/>
            <person name="Nadendla S."/>
            <person name="Yan Y."/>
            <person name="Sichtig H."/>
        </authorList>
    </citation>
    <scope>NUCLEOTIDE SEQUENCE [LARGE SCALE GENOMIC DNA]</scope>
    <source>
        <strain evidence="2 3">FDAARGOS_1031</strain>
    </source>
</reference>
<dbReference type="InterPro" id="IPR002372">
    <property type="entry name" value="PQQ_rpt_dom"/>
</dbReference>
<feature type="domain" description="Pyrrolo-quinoline quinone repeat" evidence="1">
    <location>
        <begin position="32"/>
        <end position="101"/>
    </location>
</feature>
<dbReference type="SUPFAM" id="SSF50998">
    <property type="entry name" value="Quinoprotein alcohol dehydrogenase-like"/>
    <property type="match status" value="1"/>
</dbReference>
<name>A0A7T7UWE0_9FLAO</name>
<sequence>MKKLLLFPIILQTLLGCNSAPPAELTKMEHSTLLVATQGSIYNFDLDENKIAWQYNSPIDSTGNRNLFTLDGQNIFMPFESGKLINFDVNTGKIIWKQQVDGSEDLPIDLGGNDNQQNQKLQSIMPLFMSQPLVDGQNIIIASTGQPETTNAWLYNFNRTTGEKTWASPLPTVFNLYAPVKYRDNYFVNSAVFLEMYTQIGTHTSYGMFDGDVEIAGQPLQHHDVSQFEYPIYNQMQTDGKNLFIGDEKGKFYCLNLDKNASLPNSDISDPNNTFIKNPKVFKWIFKDDHYSFAGDAKSFLEDDILYTVLRDGIRTESCIFAIDTDNGKTKWKQVIKADIINWSTVKDKIIGNTENTIFYMDANGKNFTEVKIKNKPLSNIESIDKTHFIYATQKGIEIFDTNTRTSKLVISKYFKDNQHNNLQIKYIYK</sequence>
<dbReference type="AlphaFoldDB" id="A0A7T7UWE0"/>
<dbReference type="Gene3D" id="2.130.10.10">
    <property type="entry name" value="YVTN repeat-like/Quinoprotein amine dehydrogenase"/>
    <property type="match status" value="2"/>
</dbReference>
<evidence type="ECO:0000313" key="2">
    <source>
        <dbReference type="EMBL" id="QQN57437.1"/>
    </source>
</evidence>
<evidence type="ECO:0000313" key="3">
    <source>
        <dbReference type="Proteomes" id="UP000595426"/>
    </source>
</evidence>
<keyword evidence="3" id="KW-1185">Reference proteome</keyword>
<dbReference type="SUPFAM" id="SSF69304">
    <property type="entry name" value="Tricorn protease N-terminal domain"/>
    <property type="match status" value="1"/>
</dbReference>
<dbReference type="PROSITE" id="PS51257">
    <property type="entry name" value="PROKAR_LIPOPROTEIN"/>
    <property type="match status" value="1"/>
</dbReference>
<dbReference type="InterPro" id="IPR011047">
    <property type="entry name" value="Quinoprotein_ADH-like_sf"/>
</dbReference>
<accession>A0A7T7UWE0</accession>
<dbReference type="GeneID" id="93131752"/>
<gene>
    <name evidence="2" type="ORF">I6H88_13390</name>
</gene>
<protein>
    <submittedName>
        <fullName evidence="2">PQQ-binding-like beta-propeller repeat protein</fullName>
    </submittedName>
</protein>
<dbReference type="PANTHER" id="PTHR34512:SF30">
    <property type="entry name" value="OUTER MEMBRANE PROTEIN ASSEMBLY FACTOR BAMB"/>
    <property type="match status" value="1"/>
</dbReference>
<proteinExistence type="predicted"/>